<evidence type="ECO:0000313" key="4">
    <source>
        <dbReference type="Proteomes" id="UP001528823"/>
    </source>
</evidence>
<comment type="caution">
    <text evidence="3">The sequence shown here is derived from an EMBL/GenBank/DDBJ whole genome shotgun (WGS) entry which is preliminary data.</text>
</comment>
<gene>
    <name evidence="3" type="primary">hspQ</name>
    <name evidence="3" type="ORF">ORQ98_24780</name>
</gene>
<dbReference type="Pfam" id="PF08755">
    <property type="entry name" value="YccV-like"/>
    <property type="match status" value="1"/>
</dbReference>
<evidence type="ECO:0000259" key="2">
    <source>
        <dbReference type="SMART" id="SM00992"/>
    </source>
</evidence>
<dbReference type="Proteomes" id="UP001528823">
    <property type="component" value="Unassembled WGS sequence"/>
</dbReference>
<keyword evidence="4" id="KW-1185">Reference proteome</keyword>
<accession>A0ABT5UFL8</accession>
<feature type="domain" description="Hemimethylated DNA-binding" evidence="2">
    <location>
        <begin position="4"/>
        <end position="100"/>
    </location>
</feature>
<keyword evidence="3" id="KW-0346">Stress response</keyword>
<dbReference type="SMART" id="SM00992">
    <property type="entry name" value="YccV-like"/>
    <property type="match status" value="1"/>
</dbReference>
<name>A0ABT5UFL8_9GAMM</name>
<dbReference type="RefSeq" id="WP_274691494.1">
    <property type="nucleotide sequence ID" value="NZ_JAPMOU010000054.1"/>
</dbReference>
<dbReference type="InterPro" id="IPR036623">
    <property type="entry name" value="Hemimethylated_DNA-bd_sf"/>
</dbReference>
<dbReference type="NCBIfam" id="TIGR02097">
    <property type="entry name" value="yccV"/>
    <property type="match status" value="1"/>
</dbReference>
<dbReference type="InterPro" id="IPR011722">
    <property type="entry name" value="Hemimethylated_DNA-bd_dom"/>
</dbReference>
<dbReference type="EMBL" id="JAPMOU010000054">
    <property type="protein sequence ID" value="MDE1465183.1"/>
    <property type="molecule type" value="Genomic_DNA"/>
</dbReference>
<reference evidence="3 4" key="1">
    <citation type="submission" date="2022-11" db="EMBL/GenBank/DDBJ databases">
        <title>Spartinivicinus poritis sp. nov., isolated from scleractinian coral Porites lutea.</title>
        <authorList>
            <person name="Zhang G."/>
            <person name="Cai L."/>
            <person name="Wei Q."/>
        </authorList>
    </citation>
    <scope>NUCLEOTIDE SEQUENCE [LARGE SCALE GENOMIC DNA]</scope>
    <source>
        <strain evidence="3 4">A2-2</strain>
    </source>
</reference>
<dbReference type="InterPro" id="IPR053189">
    <property type="entry name" value="Clp_protease_adapter_ClpF"/>
</dbReference>
<evidence type="ECO:0000256" key="1">
    <source>
        <dbReference type="NCBIfam" id="TIGR02097"/>
    </source>
</evidence>
<dbReference type="PANTHER" id="PTHR48439:SF1">
    <property type="entry name" value="HEMIMETHYLATED DNA-BINDING DOMAIN-CONTAINING PROTEIN"/>
    <property type="match status" value="1"/>
</dbReference>
<evidence type="ECO:0000313" key="3">
    <source>
        <dbReference type="EMBL" id="MDE1465183.1"/>
    </source>
</evidence>
<dbReference type="SUPFAM" id="SSF141255">
    <property type="entry name" value="YccV-like"/>
    <property type="match status" value="1"/>
</dbReference>
<dbReference type="Gene3D" id="2.30.30.390">
    <property type="entry name" value="Hemimethylated DNA-binding domain"/>
    <property type="match status" value="1"/>
</dbReference>
<proteinExistence type="predicted"/>
<protein>
    <recommendedName>
        <fullName evidence="1">Heat shock protein HspQ</fullName>
    </recommendedName>
</protein>
<sequence>MTQEAKFSIGQIVHHKLFNYRGVVIDIDPTFMLSDEWYQAMAKSRPPKNKPWYHVLVDNAVHQTYVAEQNLEPDDSGEQVHHPELGLYFDQFINGQYHLKQKSN</sequence>
<dbReference type="PANTHER" id="PTHR48439">
    <property type="entry name" value="HEMIMETHYLATED DNA-BINDING DOMAIN-CONTAINING PROTEIN"/>
    <property type="match status" value="1"/>
</dbReference>
<organism evidence="3 4">
    <name type="scientific">Spartinivicinus poritis</name>
    <dbReference type="NCBI Taxonomy" id="2994640"/>
    <lineage>
        <taxon>Bacteria</taxon>
        <taxon>Pseudomonadati</taxon>
        <taxon>Pseudomonadota</taxon>
        <taxon>Gammaproteobacteria</taxon>
        <taxon>Oceanospirillales</taxon>
        <taxon>Zooshikellaceae</taxon>
        <taxon>Spartinivicinus</taxon>
    </lineage>
</organism>